<feature type="domain" description="F-box" evidence="1">
    <location>
        <begin position="69"/>
        <end position="116"/>
    </location>
</feature>
<evidence type="ECO:0000313" key="3">
    <source>
        <dbReference type="Proteomes" id="UP001385951"/>
    </source>
</evidence>
<dbReference type="AlphaFoldDB" id="A0AAW0G8F2"/>
<dbReference type="InterPro" id="IPR036047">
    <property type="entry name" value="F-box-like_dom_sf"/>
</dbReference>
<accession>A0AAW0G8F2</accession>
<keyword evidence="3" id="KW-1185">Reference proteome</keyword>
<dbReference type="EMBL" id="JASBNA010000009">
    <property type="protein sequence ID" value="KAK7689006.1"/>
    <property type="molecule type" value="Genomic_DNA"/>
</dbReference>
<proteinExistence type="predicted"/>
<dbReference type="SUPFAM" id="SSF81383">
    <property type="entry name" value="F-box domain"/>
    <property type="match status" value="1"/>
</dbReference>
<reference evidence="2 3" key="1">
    <citation type="submission" date="2022-09" db="EMBL/GenBank/DDBJ databases">
        <authorList>
            <person name="Palmer J.M."/>
        </authorList>
    </citation>
    <scope>NUCLEOTIDE SEQUENCE [LARGE SCALE GENOMIC DNA]</scope>
    <source>
        <strain evidence="2 3">DSM 7382</strain>
    </source>
</reference>
<sequence length="609" mass="70158">MSLHQIHQHHDSTRGSSMQALNNLASTYLSLLDESSSPNEESKRLEQFSDECNTAYRNLCFTINARKKINRLPLNILGQIFHSVLLPEPNAHTDFKSLISVTQVCRFWREFTSDNSHVTIKQLWASCWIDPLRLHPELLKVILQRSGDALLSVCLDLHNSHRELVDWCSLNISRMRALTLQSRNPSDFTWLPNADGKHLEALYLNYYPHPPRHDENPLPQLCNGNTPKLRNLWMNGIRLPWETKKYHNLTSLRICVPYQSLNGDQEFLDVFRDSPNLQDFSISCKVDERLFVRSSEDQLSKVLQTDRNPLPLRKLRRLHICLYLPDVQYMMRQISTPKTTKVEIQVLTSLTVIKNRDRNIFPDDRRCLLAFLMVKTLIVNAEKRSMRGWVLRWGAESREGIDLPLIDITIVPATCNNPEEDSRAANVANGVFLDSVHCLFLKVLSPASLYHLVLRDSGHRLEGQNQITSLKPRIILPSLRQFVLLSHLRLEGCSLDFIDGIHQEGEHSAAPAWCLQTLVFTKMILPTESLRKLLQNMVWFGDAVSLSIPNCILSADSRRDALETADHLLKIRSSVPKSTLTAKWSQIVHIFDCCYSESDRSWKWQERQP</sequence>
<organism evidence="2 3">
    <name type="scientific">Cerrena zonata</name>
    <dbReference type="NCBI Taxonomy" id="2478898"/>
    <lineage>
        <taxon>Eukaryota</taxon>
        <taxon>Fungi</taxon>
        <taxon>Dikarya</taxon>
        <taxon>Basidiomycota</taxon>
        <taxon>Agaricomycotina</taxon>
        <taxon>Agaricomycetes</taxon>
        <taxon>Polyporales</taxon>
        <taxon>Cerrenaceae</taxon>
        <taxon>Cerrena</taxon>
    </lineage>
</organism>
<dbReference type="Proteomes" id="UP001385951">
    <property type="component" value="Unassembled WGS sequence"/>
</dbReference>
<dbReference type="InterPro" id="IPR001810">
    <property type="entry name" value="F-box_dom"/>
</dbReference>
<comment type="caution">
    <text evidence="2">The sequence shown here is derived from an EMBL/GenBank/DDBJ whole genome shotgun (WGS) entry which is preliminary data.</text>
</comment>
<name>A0AAW0G8F2_9APHY</name>
<protein>
    <recommendedName>
        <fullName evidence="1">F-box domain-containing protein</fullName>
    </recommendedName>
</protein>
<dbReference type="Pfam" id="PF12937">
    <property type="entry name" value="F-box-like"/>
    <property type="match status" value="1"/>
</dbReference>
<evidence type="ECO:0000313" key="2">
    <source>
        <dbReference type="EMBL" id="KAK7689006.1"/>
    </source>
</evidence>
<dbReference type="Gene3D" id="1.20.1280.50">
    <property type="match status" value="1"/>
</dbReference>
<evidence type="ECO:0000259" key="1">
    <source>
        <dbReference type="Pfam" id="PF12937"/>
    </source>
</evidence>
<dbReference type="SUPFAM" id="SSF52047">
    <property type="entry name" value="RNI-like"/>
    <property type="match status" value="1"/>
</dbReference>
<gene>
    <name evidence="2" type="ORF">QCA50_007697</name>
</gene>